<evidence type="ECO:0000259" key="4">
    <source>
        <dbReference type="SMART" id="SM00822"/>
    </source>
</evidence>
<dbReference type="RefSeq" id="WP_279250560.1">
    <property type="nucleotide sequence ID" value="NZ_SHNO01000001.1"/>
</dbReference>
<dbReference type="InterPro" id="IPR036291">
    <property type="entry name" value="NAD(P)-bd_dom_sf"/>
</dbReference>
<evidence type="ECO:0000313" key="5">
    <source>
        <dbReference type="EMBL" id="MCX2978867.1"/>
    </source>
</evidence>
<dbReference type="PANTHER" id="PTHR44196:SF1">
    <property type="entry name" value="DEHYDROGENASE_REDUCTASE SDR FAMILY MEMBER 7B"/>
    <property type="match status" value="1"/>
</dbReference>
<gene>
    <name evidence="5" type="ORF">EYC82_16025</name>
</gene>
<dbReference type="InterPro" id="IPR002347">
    <property type="entry name" value="SDR_fam"/>
</dbReference>
<dbReference type="Gene3D" id="3.40.50.720">
    <property type="entry name" value="NAD(P)-binding Rossmann-like Domain"/>
    <property type="match status" value="1"/>
</dbReference>
<comment type="similarity">
    <text evidence="1 3">Belongs to the short-chain dehydrogenases/reductases (SDR) family.</text>
</comment>
<proteinExistence type="inferred from homology"/>
<dbReference type="SMART" id="SM00822">
    <property type="entry name" value="PKS_KR"/>
    <property type="match status" value="1"/>
</dbReference>
<dbReference type="PANTHER" id="PTHR44196">
    <property type="entry name" value="DEHYDROGENASE/REDUCTASE SDR FAMILY MEMBER 7B"/>
    <property type="match status" value="1"/>
</dbReference>
<keyword evidence="2" id="KW-0560">Oxidoreductase</keyword>
<evidence type="ECO:0000256" key="3">
    <source>
        <dbReference type="RuleBase" id="RU000363"/>
    </source>
</evidence>
<dbReference type="InterPro" id="IPR057326">
    <property type="entry name" value="KR_dom"/>
</dbReference>
<dbReference type="EMBL" id="SHNO01000001">
    <property type="protein sequence ID" value="MCX2978867.1"/>
    <property type="molecule type" value="Genomic_DNA"/>
</dbReference>
<feature type="domain" description="Ketoreductase" evidence="4">
    <location>
        <begin position="7"/>
        <end position="191"/>
    </location>
</feature>
<evidence type="ECO:0000256" key="1">
    <source>
        <dbReference type="ARBA" id="ARBA00006484"/>
    </source>
</evidence>
<accession>A0ABT3T9A5</accession>
<dbReference type="SUPFAM" id="SSF51735">
    <property type="entry name" value="NAD(P)-binding Rossmann-fold domains"/>
    <property type="match status" value="1"/>
</dbReference>
<dbReference type="PRINTS" id="PR00080">
    <property type="entry name" value="SDRFAMILY"/>
</dbReference>
<dbReference type="Proteomes" id="UP001143304">
    <property type="component" value="Unassembled WGS sequence"/>
</dbReference>
<dbReference type="Pfam" id="PF00106">
    <property type="entry name" value="adh_short"/>
    <property type="match status" value="1"/>
</dbReference>
<name>A0ABT3T9A5_9GAMM</name>
<protein>
    <submittedName>
        <fullName evidence="5">SDR family NAD(P)-dependent oxidoreductase</fullName>
    </submittedName>
</protein>
<keyword evidence="6" id="KW-1185">Reference proteome</keyword>
<dbReference type="PRINTS" id="PR00081">
    <property type="entry name" value="GDHRDH"/>
</dbReference>
<evidence type="ECO:0000256" key="2">
    <source>
        <dbReference type="ARBA" id="ARBA00023002"/>
    </source>
</evidence>
<evidence type="ECO:0000313" key="6">
    <source>
        <dbReference type="Proteomes" id="UP001143304"/>
    </source>
</evidence>
<comment type="caution">
    <text evidence="5">The sequence shown here is derived from an EMBL/GenBank/DDBJ whole genome shotgun (WGS) entry which is preliminary data.</text>
</comment>
<sequence length="265" mass="28689">MKTLHQKVVVITGAASGIGQALARAIAARGAVLALVDIDESGLQAISEELSKTGSTVSSHRADVSDRASMEQLPSAIVTAHGSIDVLINNAGVSVGAMFDDHSIEDAEWLLDINLKGLIYGCKFFLPYLKQSPEAHIVNLSSMFGFFSMPGQAMYSASKAGVRGFSEALWTELASTTVRVTTVHPGTIRSNVIRTSRMLDADAQAKASELQEKYGMPTDKAAEKIVRAVERKKLRVIVGADAHIAEFLKRIFPVSFQRFIGFFFR</sequence>
<organism evidence="5 6">
    <name type="scientific">Candidatus Marimicrobium litorale</name>
    <dbReference type="NCBI Taxonomy" id="2518991"/>
    <lineage>
        <taxon>Bacteria</taxon>
        <taxon>Pseudomonadati</taxon>
        <taxon>Pseudomonadota</taxon>
        <taxon>Gammaproteobacteria</taxon>
        <taxon>Cellvibrionales</taxon>
        <taxon>Halieaceae</taxon>
        <taxon>Marimicrobium</taxon>
    </lineage>
</organism>
<reference evidence="5" key="1">
    <citation type="submission" date="2019-02" db="EMBL/GenBank/DDBJ databases">
        <authorList>
            <person name="Li S.-H."/>
        </authorList>
    </citation>
    <scope>NUCLEOTIDE SEQUENCE</scope>
    <source>
        <strain evidence="5">IMCC11814</strain>
    </source>
</reference>